<keyword evidence="3 8" id="KW-0812">Transmembrane</keyword>
<dbReference type="GeneID" id="125178125"/>
<comment type="subcellular location">
    <subcellularLocation>
        <location evidence="1">Cell membrane</location>
        <topology evidence="1">Multi-pass membrane protein</topology>
    </subcellularLocation>
</comment>
<evidence type="ECO:0000256" key="6">
    <source>
        <dbReference type="ARBA" id="ARBA00023170"/>
    </source>
</evidence>
<protein>
    <submittedName>
        <fullName evidence="10">Uncharacterized protein LOC125178125</fullName>
    </submittedName>
</protein>
<dbReference type="RefSeq" id="XP_047737143.1">
    <property type="nucleotide sequence ID" value="XM_047881187.1"/>
</dbReference>
<dbReference type="OrthoDB" id="6364239at2759"/>
<keyword evidence="7" id="KW-0325">Glycoprotein</keyword>
<keyword evidence="4 8" id="KW-1133">Transmembrane helix</keyword>
<dbReference type="InterPro" id="IPR052192">
    <property type="entry name" value="Insect_Ionotropic_Sensory_Rcpt"/>
</dbReference>
<keyword evidence="6" id="KW-0675">Receptor</keyword>
<reference evidence="10" key="1">
    <citation type="submission" date="2025-08" db="UniProtKB">
        <authorList>
            <consortium name="RefSeq"/>
        </authorList>
    </citation>
    <scope>IDENTIFICATION</scope>
    <source>
        <tissue evidence="10">Whole organism</tissue>
    </source>
</reference>
<evidence type="ECO:0000256" key="8">
    <source>
        <dbReference type="SAM" id="Phobius"/>
    </source>
</evidence>
<keyword evidence="2" id="KW-1003">Cell membrane</keyword>
<organism evidence="9 10">
    <name type="scientific">Hyalella azteca</name>
    <name type="common">Amphipod</name>
    <dbReference type="NCBI Taxonomy" id="294128"/>
    <lineage>
        <taxon>Eukaryota</taxon>
        <taxon>Metazoa</taxon>
        <taxon>Ecdysozoa</taxon>
        <taxon>Arthropoda</taxon>
        <taxon>Crustacea</taxon>
        <taxon>Multicrustacea</taxon>
        <taxon>Malacostraca</taxon>
        <taxon>Eumalacostraca</taxon>
        <taxon>Peracarida</taxon>
        <taxon>Amphipoda</taxon>
        <taxon>Senticaudata</taxon>
        <taxon>Talitrida</taxon>
        <taxon>Talitroidea</taxon>
        <taxon>Hyalellidae</taxon>
        <taxon>Hyalella</taxon>
    </lineage>
</organism>
<dbReference type="PANTHER" id="PTHR42643">
    <property type="entry name" value="IONOTROPIC RECEPTOR 20A-RELATED"/>
    <property type="match status" value="1"/>
</dbReference>
<gene>
    <name evidence="10" type="primary">LOC125178125</name>
</gene>
<dbReference type="AlphaFoldDB" id="A0A979FJH1"/>
<feature type="transmembrane region" description="Helical" evidence="8">
    <location>
        <begin position="96"/>
        <end position="116"/>
    </location>
</feature>
<evidence type="ECO:0000256" key="5">
    <source>
        <dbReference type="ARBA" id="ARBA00023136"/>
    </source>
</evidence>
<dbReference type="Gene3D" id="3.40.190.10">
    <property type="entry name" value="Periplasmic binding protein-like II"/>
    <property type="match status" value="2"/>
</dbReference>
<evidence type="ECO:0000313" key="10">
    <source>
        <dbReference type="RefSeq" id="XP_047737143.1"/>
    </source>
</evidence>
<dbReference type="GO" id="GO:0005886">
    <property type="term" value="C:plasma membrane"/>
    <property type="evidence" value="ECO:0007669"/>
    <property type="project" value="UniProtKB-SubCell"/>
</dbReference>
<dbReference type="KEGG" id="hazt:125178125"/>
<evidence type="ECO:0000256" key="2">
    <source>
        <dbReference type="ARBA" id="ARBA00022475"/>
    </source>
</evidence>
<evidence type="ECO:0000256" key="3">
    <source>
        <dbReference type="ARBA" id="ARBA00022692"/>
    </source>
</evidence>
<proteinExistence type="predicted"/>
<dbReference type="Proteomes" id="UP000694843">
    <property type="component" value="Unplaced"/>
</dbReference>
<accession>A0A979FJH1</accession>
<evidence type="ECO:0000256" key="4">
    <source>
        <dbReference type="ARBA" id="ARBA00022989"/>
    </source>
</evidence>
<evidence type="ECO:0000313" key="9">
    <source>
        <dbReference type="Proteomes" id="UP000694843"/>
    </source>
</evidence>
<evidence type="ECO:0000256" key="7">
    <source>
        <dbReference type="ARBA" id="ARBA00023180"/>
    </source>
</evidence>
<sequence length="372" mass="41961">MGECDMLTSTVIPNYQRNLALDITVPLWEASHTVVYRKAQIQPDITGFLKPFSGVTWLCVLATFAACVASLFLMLKMPCEREKRFSFMRMAMGSTILGGFLLSAFYKAFLLSMLVLPRVVEPFNSLEDLVTRKPMPYLLIPGSLIEAAAKEAEPNTTFGKLYRNVDGWEKDFLRMIEKVAYGKWAIVGAKEGLHAAREVIFAKTRTCPLTNKDRFLSSWYSLCFRKNSPYTAPFNQIAVRLKESGILDMLDKKYRPNEIKCSVAKDVLSLRPLGITDLFGVFLLYAGVQPLVRLEYVSLYPENCVVEFSIAKQDLGSRSTLHDFCLSNCTENDFLIIGLSDEILAGTDVLLYDRAATNLTIRVNYHKAQVVF</sequence>
<evidence type="ECO:0000256" key="1">
    <source>
        <dbReference type="ARBA" id="ARBA00004651"/>
    </source>
</evidence>
<name>A0A979FJH1_HYAAZ</name>
<feature type="transmembrane region" description="Helical" evidence="8">
    <location>
        <begin position="55"/>
        <end position="75"/>
    </location>
</feature>
<dbReference type="SUPFAM" id="SSF53850">
    <property type="entry name" value="Periplasmic binding protein-like II"/>
    <property type="match status" value="1"/>
</dbReference>
<keyword evidence="9" id="KW-1185">Reference proteome</keyword>
<dbReference type="PANTHER" id="PTHR42643:SF24">
    <property type="entry name" value="IONOTROPIC RECEPTOR 60A"/>
    <property type="match status" value="1"/>
</dbReference>
<keyword evidence="5 8" id="KW-0472">Membrane</keyword>